<keyword evidence="9" id="KW-1185">Reference proteome</keyword>
<keyword evidence="6" id="KW-0281">Fimbrium</keyword>
<evidence type="ECO:0000256" key="3">
    <source>
        <dbReference type="ARBA" id="ARBA00022558"/>
    </source>
</evidence>
<gene>
    <name evidence="8" type="ORF">Rifp1Sym_an00040</name>
</gene>
<accession>G2DAY1</accession>
<keyword evidence="3" id="KW-1029">Fimbrium biogenesis</keyword>
<dbReference type="InterPro" id="IPR011047">
    <property type="entry name" value="Quinoprotein_ADH-like_sf"/>
</dbReference>
<dbReference type="InterPro" id="IPR008707">
    <property type="entry name" value="B-propeller_PilY1"/>
</dbReference>
<organism evidence="8 9">
    <name type="scientific">endosymbiont of Riftia pachyptila</name>
    <name type="common">vent Ph05</name>
    <dbReference type="NCBI Taxonomy" id="1048808"/>
    <lineage>
        <taxon>Bacteria</taxon>
        <taxon>Pseudomonadati</taxon>
        <taxon>Pseudomonadota</taxon>
        <taxon>Gammaproteobacteria</taxon>
        <taxon>sulfur-oxidizing symbionts</taxon>
    </lineage>
</organism>
<evidence type="ECO:0000256" key="2">
    <source>
        <dbReference type="ARBA" id="ARBA00008387"/>
    </source>
</evidence>
<evidence type="ECO:0000256" key="4">
    <source>
        <dbReference type="ARBA" id="ARBA00022723"/>
    </source>
</evidence>
<name>G2DAY1_9GAMM</name>
<dbReference type="GO" id="GO:0009289">
    <property type="term" value="C:pilus"/>
    <property type="evidence" value="ECO:0007669"/>
    <property type="project" value="UniProtKB-SubCell"/>
</dbReference>
<reference evidence="8" key="1">
    <citation type="journal article" date="2011" name="ISME J.">
        <title>The endosymbionts of the deep-sea tubeworms Riftia pachyptila and Tevnia jerichonana share an identical physiology as revealed by proteogenomic analyses.</title>
        <authorList>
            <person name="Gardebrecht A."/>
            <person name="Markert S."/>
            <person name="Felbeck H."/>
            <person name="Thuermer A."/>
            <person name="Albrecht D."/>
            <person name="Wollherr A."/>
            <person name="Kabisch J."/>
            <person name="Lehmann R."/>
            <person name="Daniel R."/>
            <person name="Liesegang H."/>
            <person name="Hecker M."/>
            <person name="Sievert S.M."/>
            <person name="Schweder T."/>
        </authorList>
    </citation>
    <scope>NUCLEOTIDE SEQUENCE [LARGE SCALE GENOMIC DNA]</scope>
</reference>
<evidence type="ECO:0000256" key="6">
    <source>
        <dbReference type="ARBA" id="ARBA00023263"/>
    </source>
</evidence>
<protein>
    <submittedName>
        <fullName evidence="8">Type 4 fimbrial biogenesis protein PilY1</fullName>
    </submittedName>
</protein>
<dbReference type="GO" id="GO:0046872">
    <property type="term" value="F:metal ion binding"/>
    <property type="evidence" value="ECO:0007669"/>
    <property type="project" value="UniProtKB-KW"/>
</dbReference>
<evidence type="ECO:0000313" key="9">
    <source>
        <dbReference type="Proteomes" id="UP000004491"/>
    </source>
</evidence>
<dbReference type="SUPFAM" id="SSF50998">
    <property type="entry name" value="Quinoprotein alcohol dehydrogenase-like"/>
    <property type="match status" value="1"/>
</dbReference>
<proteinExistence type="inferred from homology"/>
<evidence type="ECO:0000256" key="5">
    <source>
        <dbReference type="ARBA" id="ARBA00022837"/>
    </source>
</evidence>
<dbReference type="Proteomes" id="UP000004491">
    <property type="component" value="Unassembled WGS sequence"/>
</dbReference>
<dbReference type="PATRIC" id="fig|1048808.3.peg.737"/>
<evidence type="ECO:0000313" key="8">
    <source>
        <dbReference type="EMBL" id="EGV52182.1"/>
    </source>
</evidence>
<feature type="domain" description="PilY1 beta-propeller" evidence="7">
    <location>
        <begin position="30"/>
        <end position="156"/>
    </location>
</feature>
<keyword evidence="4" id="KW-0479">Metal-binding</keyword>
<evidence type="ECO:0000256" key="1">
    <source>
        <dbReference type="ARBA" id="ARBA00004561"/>
    </source>
</evidence>
<comment type="similarity">
    <text evidence="2">Belongs to the PilY1 family.</text>
</comment>
<sequence>MARVWLPIWLEQPPTKVDSSGQFRARGGLLGDIIHSSPVFVGAPNPGLYPDGIEGGGVNSYYQWANVDAANRIPMVYVGANDGMLHGFRAEDGEEVFGYFPQQLFSSATGKGLHWLAEQGYSHRYYVDMTPTVADVFIDTGDGAGASWHTILVGGCAVVAVAFSPWMSPIPVSSLLLPALQRMCFGSSPMMIWAIPTANRPSSRPTAPLWMG</sequence>
<comment type="subcellular location">
    <subcellularLocation>
        <location evidence="1">Fimbrium</location>
    </subcellularLocation>
</comment>
<keyword evidence="5" id="KW-0106">Calcium</keyword>
<comment type="caution">
    <text evidence="8">The sequence shown here is derived from an EMBL/GenBank/DDBJ whole genome shotgun (WGS) entry which is preliminary data.</text>
</comment>
<dbReference type="Pfam" id="PF05567">
    <property type="entry name" value="T4P_PilY1"/>
    <property type="match status" value="1"/>
</dbReference>
<dbReference type="EMBL" id="AFOC01000014">
    <property type="protein sequence ID" value="EGV52182.1"/>
    <property type="molecule type" value="Genomic_DNA"/>
</dbReference>
<dbReference type="AlphaFoldDB" id="G2DAY1"/>
<evidence type="ECO:0000259" key="7">
    <source>
        <dbReference type="Pfam" id="PF05567"/>
    </source>
</evidence>